<evidence type="ECO:0000259" key="1">
    <source>
        <dbReference type="Pfam" id="PF08463"/>
    </source>
</evidence>
<dbReference type="Pfam" id="PF08463">
    <property type="entry name" value="EcoEI_R_C"/>
    <property type="match status" value="1"/>
</dbReference>
<dbReference type="Proteomes" id="UP001580928">
    <property type="component" value="Unassembled WGS sequence"/>
</dbReference>
<reference evidence="2 3" key="1">
    <citation type="submission" date="2024-04" db="EMBL/GenBank/DDBJ databases">
        <title>Albibacterium profundi sp. nov., isolated from sediment of the Challenger Deep of Mariana Trench.</title>
        <authorList>
            <person name="Wang Y."/>
        </authorList>
    </citation>
    <scope>NUCLEOTIDE SEQUENCE [LARGE SCALE GENOMIC DNA]</scope>
    <source>
        <strain evidence="2 3">RHL897</strain>
    </source>
</reference>
<dbReference type="InterPro" id="IPR013670">
    <property type="entry name" value="EcoEI_R_C_dom"/>
</dbReference>
<organism evidence="2 3">
    <name type="scientific">Albibacterium profundi</name>
    <dbReference type="NCBI Taxonomy" id="3134906"/>
    <lineage>
        <taxon>Bacteria</taxon>
        <taxon>Pseudomonadati</taxon>
        <taxon>Bacteroidota</taxon>
        <taxon>Sphingobacteriia</taxon>
        <taxon>Sphingobacteriales</taxon>
        <taxon>Sphingobacteriaceae</taxon>
        <taxon>Albibacterium</taxon>
    </lineage>
</organism>
<protein>
    <submittedName>
        <fullName evidence="2">Type I restriction-modification enzyme R subunit C-terminal domain-containing protein</fullName>
    </submittedName>
</protein>
<sequence>MIGIGNRLLTKRNVPVVAAKEAIIREVASSEFWSNASLSSIDHVRKEIRDLIHLLREENIINPIYTDLDDILIESEVAEFDIIRTIPTHQAYRDRVEAFIRKNKNHLVIDKLYRNLPINSFELNQLEEYLIEETLDSKEKFVQEYGEQPLGSFIRRIIGLDQESINQHFAAFINEGNLSAKQIKFLDTVIRYFVKNGFLETFNLTEPPFTSIDDSGIIGIFDDNDTTKLINLIREVNNNADIGA</sequence>
<evidence type="ECO:0000313" key="2">
    <source>
        <dbReference type="EMBL" id="MFB5946528.1"/>
    </source>
</evidence>
<gene>
    <name evidence="2" type="ORF">WKR92_11865</name>
</gene>
<dbReference type="EMBL" id="JBBVGT010000003">
    <property type="protein sequence ID" value="MFB5946528.1"/>
    <property type="molecule type" value="Genomic_DNA"/>
</dbReference>
<feature type="domain" description="EcoEI R protein C-terminal" evidence="1">
    <location>
        <begin position="90"/>
        <end position="236"/>
    </location>
</feature>
<dbReference type="RefSeq" id="WP_375558057.1">
    <property type="nucleotide sequence ID" value="NZ_JBBVGT010000003.1"/>
</dbReference>
<proteinExistence type="predicted"/>
<comment type="caution">
    <text evidence="2">The sequence shown here is derived from an EMBL/GenBank/DDBJ whole genome shotgun (WGS) entry which is preliminary data.</text>
</comment>
<keyword evidence="3" id="KW-1185">Reference proteome</keyword>
<accession>A0ABV5CG38</accession>
<name>A0ABV5CG38_9SPHI</name>
<evidence type="ECO:0000313" key="3">
    <source>
        <dbReference type="Proteomes" id="UP001580928"/>
    </source>
</evidence>